<dbReference type="GO" id="GO:0005886">
    <property type="term" value="C:plasma membrane"/>
    <property type="evidence" value="ECO:0007669"/>
    <property type="project" value="TreeGrafter"/>
</dbReference>
<dbReference type="Proteomes" id="UP000450917">
    <property type="component" value="Unassembled WGS sequence"/>
</dbReference>
<keyword evidence="4 9" id="KW-0812">Transmembrane</keyword>
<dbReference type="PANTHER" id="PTHR10283">
    <property type="entry name" value="SOLUTE CARRIER FAMILY 13 MEMBER"/>
    <property type="match status" value="1"/>
</dbReference>
<comment type="similarity">
    <text evidence="2">Belongs to the SLC13A/DASS transporter (TC 2.A.47) family. NADC subfamily.</text>
</comment>
<keyword evidence="7 9" id="KW-0472">Membrane</keyword>
<keyword evidence="5" id="KW-0813">Transport</keyword>
<evidence type="ECO:0000256" key="6">
    <source>
        <dbReference type="ARBA" id="ARBA00022989"/>
    </source>
</evidence>
<evidence type="ECO:0000313" key="10">
    <source>
        <dbReference type="EMBL" id="MUG71051.1"/>
    </source>
</evidence>
<dbReference type="GO" id="GO:0015293">
    <property type="term" value="F:symporter activity"/>
    <property type="evidence" value="ECO:0007669"/>
    <property type="project" value="UniProtKB-KW"/>
</dbReference>
<keyword evidence="5" id="KW-0769">Symport</keyword>
<feature type="transmembrane region" description="Helical" evidence="9">
    <location>
        <begin position="401"/>
        <end position="418"/>
    </location>
</feature>
<dbReference type="AlphaFoldDB" id="A0A7X3CSS8"/>
<organism evidence="10 11">
    <name type="scientific">Paenibacillus validus</name>
    <dbReference type="NCBI Taxonomy" id="44253"/>
    <lineage>
        <taxon>Bacteria</taxon>
        <taxon>Bacillati</taxon>
        <taxon>Bacillota</taxon>
        <taxon>Bacilli</taxon>
        <taxon>Bacillales</taxon>
        <taxon>Paenibacillaceae</taxon>
        <taxon>Paenibacillus</taxon>
    </lineage>
</organism>
<evidence type="ECO:0000256" key="4">
    <source>
        <dbReference type="ARBA" id="ARBA00022692"/>
    </source>
</evidence>
<evidence type="ECO:0000256" key="9">
    <source>
        <dbReference type="SAM" id="Phobius"/>
    </source>
</evidence>
<evidence type="ECO:0000256" key="7">
    <source>
        <dbReference type="ARBA" id="ARBA00023136"/>
    </source>
</evidence>
<dbReference type="NCBIfam" id="TIGR00785">
    <property type="entry name" value="dass"/>
    <property type="match status" value="1"/>
</dbReference>
<proteinExistence type="inferred from homology"/>
<comment type="caution">
    <text evidence="10">The sequence shown here is derived from an EMBL/GenBank/DDBJ whole genome shotgun (WGS) entry which is preliminary data.</text>
</comment>
<dbReference type="RefSeq" id="WP_127604838.1">
    <property type="nucleotide sequence ID" value="NZ_JARTHJ010000038.1"/>
</dbReference>
<feature type="transmembrane region" description="Helical" evidence="9">
    <location>
        <begin position="258"/>
        <end position="281"/>
    </location>
</feature>
<feature type="transmembrane region" description="Helical" evidence="9">
    <location>
        <begin position="171"/>
        <end position="199"/>
    </location>
</feature>
<feature type="transmembrane region" description="Helical" evidence="9">
    <location>
        <begin position="439"/>
        <end position="461"/>
    </location>
</feature>
<feature type="transmembrane region" description="Helical" evidence="9">
    <location>
        <begin position="287"/>
        <end position="309"/>
    </location>
</feature>
<protein>
    <recommendedName>
        <fullName evidence="3">Sodium-dependent dicarboxylate transporter SdcS</fullName>
    </recommendedName>
    <alternativeName>
        <fullName evidence="8">Na(+)/dicarboxylate symporter</fullName>
    </alternativeName>
</protein>
<dbReference type="EMBL" id="WNZX01000007">
    <property type="protein sequence ID" value="MUG71051.1"/>
    <property type="molecule type" value="Genomic_DNA"/>
</dbReference>
<feature type="transmembrane region" description="Helical" evidence="9">
    <location>
        <begin position="321"/>
        <end position="344"/>
    </location>
</feature>
<reference evidence="10 11" key="1">
    <citation type="submission" date="2019-11" db="EMBL/GenBank/DDBJ databases">
        <title>Draft genome sequences of five Paenibacillus species of dairy origin.</title>
        <authorList>
            <person name="Olajide A.M."/>
            <person name="Chen S."/>
            <person name="Lapointe G."/>
        </authorList>
    </citation>
    <scope>NUCLEOTIDE SEQUENCE [LARGE SCALE GENOMIC DNA]</scope>
    <source>
        <strain evidence="10 11">2CS3</strain>
    </source>
</reference>
<evidence type="ECO:0000256" key="2">
    <source>
        <dbReference type="ARBA" id="ARBA00006772"/>
    </source>
</evidence>
<sequence length="470" mass="52158">MGIVLNKKNVLLLCSFIFLIGAPMLPIPEAMGDKGWVALGILIFSIVLWGTQVIPAPITSFLAVALTAVFGIFSFEEAASELGNETIWLIISMLIMGAAVEKLSLDKRLTYSILSLAGGHVKWTLLCLFIVAFLLTFFIPNAVGRLALLLPIASETIHVMEKQGGRNVSTAIMLAITFVPYFSTIALLTGASGSIYAAGLFESMLGFRWSYLHWFIVMLPIVMIVLALLWVLLLVLFPAKVSVVAEGREYFQQQKKKLGAFSKQEYQMVFLYVLLILLWATRDLHHLSISLSAVLVMILLFLPGFRLIQWKDVVHKVDWQIPFLFAAGFTLANSLETSGFVAWISSWSMIYLDNLSVLSLVVAMTLIFVTIRFGFTNYTAMVASLMPMALSFAISTPYNPVWLGMICLVSSSIAFIFPTQSTGSLTTFSMGYYTSRDMLVSGSIFTLLIMVVTIVAAFYYWPHVGLHIYK</sequence>
<evidence type="ECO:0000256" key="1">
    <source>
        <dbReference type="ARBA" id="ARBA00004141"/>
    </source>
</evidence>
<comment type="subcellular location">
    <subcellularLocation>
        <location evidence="1">Membrane</location>
        <topology evidence="1">Multi-pass membrane protein</topology>
    </subcellularLocation>
</comment>
<feature type="transmembrane region" description="Helical" evidence="9">
    <location>
        <begin position="42"/>
        <end position="75"/>
    </location>
</feature>
<dbReference type="GO" id="GO:1905039">
    <property type="term" value="P:carboxylic acid transmembrane transport"/>
    <property type="evidence" value="ECO:0007669"/>
    <property type="project" value="UniProtKB-ARBA"/>
</dbReference>
<feature type="transmembrane region" description="Helical" evidence="9">
    <location>
        <begin position="350"/>
        <end position="371"/>
    </location>
</feature>
<evidence type="ECO:0000256" key="3">
    <source>
        <dbReference type="ARBA" id="ARBA00020150"/>
    </source>
</evidence>
<dbReference type="Pfam" id="PF00939">
    <property type="entry name" value="Na_sulph_symp"/>
    <property type="match status" value="1"/>
</dbReference>
<dbReference type="PANTHER" id="PTHR10283:SF82">
    <property type="entry name" value="SOLUTE CARRIER FAMILY 13 MEMBER 2"/>
    <property type="match status" value="1"/>
</dbReference>
<evidence type="ECO:0000256" key="8">
    <source>
        <dbReference type="ARBA" id="ARBA00031174"/>
    </source>
</evidence>
<feature type="transmembrane region" description="Helical" evidence="9">
    <location>
        <begin position="211"/>
        <end position="237"/>
    </location>
</feature>
<feature type="transmembrane region" description="Helical" evidence="9">
    <location>
        <begin position="123"/>
        <end position="150"/>
    </location>
</feature>
<keyword evidence="6 9" id="KW-1133">Transmembrane helix</keyword>
<accession>A0A7X3CSS8</accession>
<feature type="transmembrane region" description="Helical" evidence="9">
    <location>
        <begin position="87"/>
        <end position="103"/>
    </location>
</feature>
<evidence type="ECO:0000313" key="11">
    <source>
        <dbReference type="Proteomes" id="UP000450917"/>
    </source>
</evidence>
<name>A0A7X3CSS8_9BACL</name>
<keyword evidence="11" id="KW-1185">Reference proteome</keyword>
<evidence type="ECO:0000256" key="5">
    <source>
        <dbReference type="ARBA" id="ARBA00022847"/>
    </source>
</evidence>
<dbReference type="InterPro" id="IPR001898">
    <property type="entry name" value="SLC13A/DASS"/>
</dbReference>
<dbReference type="GO" id="GO:0008514">
    <property type="term" value="F:organic anion transmembrane transporter activity"/>
    <property type="evidence" value="ECO:0007669"/>
    <property type="project" value="UniProtKB-ARBA"/>
</dbReference>
<gene>
    <name evidence="10" type="ORF">GNP93_10195</name>
</gene>